<organism evidence="1 2">
    <name type="scientific">Crotalaria pallida</name>
    <name type="common">Smooth rattlebox</name>
    <name type="synonym">Crotalaria striata</name>
    <dbReference type="NCBI Taxonomy" id="3830"/>
    <lineage>
        <taxon>Eukaryota</taxon>
        <taxon>Viridiplantae</taxon>
        <taxon>Streptophyta</taxon>
        <taxon>Embryophyta</taxon>
        <taxon>Tracheophyta</taxon>
        <taxon>Spermatophyta</taxon>
        <taxon>Magnoliopsida</taxon>
        <taxon>eudicotyledons</taxon>
        <taxon>Gunneridae</taxon>
        <taxon>Pentapetalae</taxon>
        <taxon>rosids</taxon>
        <taxon>fabids</taxon>
        <taxon>Fabales</taxon>
        <taxon>Fabaceae</taxon>
        <taxon>Papilionoideae</taxon>
        <taxon>50 kb inversion clade</taxon>
        <taxon>genistoids sensu lato</taxon>
        <taxon>core genistoids</taxon>
        <taxon>Crotalarieae</taxon>
        <taxon>Crotalaria</taxon>
    </lineage>
</organism>
<gene>
    <name evidence="1" type="ORF">RIF29_01941</name>
</gene>
<dbReference type="AlphaFoldDB" id="A0AAN9IYK7"/>
<evidence type="ECO:0000313" key="1">
    <source>
        <dbReference type="EMBL" id="KAK7288481.1"/>
    </source>
</evidence>
<sequence length="72" mass="8330">MTFQEDRDVRRKEYDGGSKRLRWFDPVVVYLARLRKLNGWDGMGSKGCVQRVVVFAVTCATRIVGPLFYVIC</sequence>
<accession>A0AAN9IYK7</accession>
<proteinExistence type="predicted"/>
<dbReference type="Proteomes" id="UP001372338">
    <property type="component" value="Unassembled WGS sequence"/>
</dbReference>
<comment type="caution">
    <text evidence="1">The sequence shown here is derived from an EMBL/GenBank/DDBJ whole genome shotgun (WGS) entry which is preliminary data.</text>
</comment>
<name>A0AAN9IYK7_CROPI</name>
<keyword evidence="2" id="KW-1185">Reference proteome</keyword>
<dbReference type="EMBL" id="JAYWIO010000001">
    <property type="protein sequence ID" value="KAK7288481.1"/>
    <property type="molecule type" value="Genomic_DNA"/>
</dbReference>
<protein>
    <submittedName>
        <fullName evidence="1">Uncharacterized protein</fullName>
    </submittedName>
</protein>
<reference evidence="1 2" key="1">
    <citation type="submission" date="2024-01" db="EMBL/GenBank/DDBJ databases">
        <title>The genomes of 5 underutilized Papilionoideae crops provide insights into root nodulation and disease resistanc.</title>
        <authorList>
            <person name="Yuan L."/>
        </authorList>
    </citation>
    <scope>NUCLEOTIDE SEQUENCE [LARGE SCALE GENOMIC DNA]</scope>
    <source>
        <strain evidence="1">ZHUSHIDOU_FW_LH</strain>
        <tissue evidence="1">Leaf</tissue>
    </source>
</reference>
<evidence type="ECO:0000313" key="2">
    <source>
        <dbReference type="Proteomes" id="UP001372338"/>
    </source>
</evidence>